<protein>
    <recommendedName>
        <fullName evidence="10">C2H2-type domain-containing protein</fullName>
    </recommendedName>
</protein>
<sequence length="707" mass="81308">MSNETQEERLARILGKDNDNEDIGDIDLFPPVDLDELPSSQIEQRPCSSSKTSNQSNIASDITFLTIMDPERRLGIWEYVRNIDKDVLVREYMSLLKSTGFFPEQPDSQLLKESNLVPKFDLSQDCQVKVINLLTNFLSCHNFISNVKQATDCEVTLFQPLTKFYVPQYSLLPGQTFEEFEKYKKMCVLGMQGSAVLGSKFTSELLLLRSFKIINNEVSLQYDSQNECEEVTKHLFLTLFVATRNNYLKVKKTKVIDWKTKQGKVHGSCPGWRKANIDPPSGLKSKYAESLINAVVENKLKLDKITVVAQLDQVNTTAHNNFSIDNKQKRRPPPSRPNGPKDFRKSNHRQNRQKNPIKHLLDNHVKKCESNPNAAVRIIRAKATPCDVCGRLVKGDMSKMRRHLLTHERKRTKRCKKCGLVVEESSFRQHMETHKNSELKSKVKVKVRKESSVPIQIQKKSFICDICGKQYNYKNMLTVHLTRLHGIVSTAEKKFQCHICGNSYTINGNLTKHMEAAHSDEKKFACHLCPHKTHVKMSLQSHLRRIHGRIKGQEFATDDGTPRWRKSKCRYPSCNQEFGEENELKLHVEREHQSQNEESGTPKFMCSLCGRIFVNQQRLTRHNEVHTQEKRYKCHICHKSLSQPNSVKEHLIAVHGIGKDQEYLSCTQLNCSFKTKSRSHLYMHLRKTHGVYTGKPRGKSEGHAGEV</sequence>
<accession>A0ABP1RHH3</accession>
<keyword evidence="2" id="KW-0479">Metal-binding</keyword>
<dbReference type="InterPro" id="IPR013087">
    <property type="entry name" value="Znf_C2H2_type"/>
</dbReference>
<organism evidence="11 12">
    <name type="scientific">Orchesella dallaii</name>
    <dbReference type="NCBI Taxonomy" id="48710"/>
    <lineage>
        <taxon>Eukaryota</taxon>
        <taxon>Metazoa</taxon>
        <taxon>Ecdysozoa</taxon>
        <taxon>Arthropoda</taxon>
        <taxon>Hexapoda</taxon>
        <taxon>Collembola</taxon>
        <taxon>Entomobryomorpha</taxon>
        <taxon>Entomobryoidea</taxon>
        <taxon>Orchesellidae</taxon>
        <taxon>Orchesellinae</taxon>
        <taxon>Orchesella</taxon>
    </lineage>
</organism>
<comment type="caution">
    <text evidence="11">The sequence shown here is derived from an EMBL/GenBank/DDBJ whole genome shotgun (WGS) entry which is preliminary data.</text>
</comment>
<keyword evidence="6" id="KW-0804">Transcription</keyword>
<evidence type="ECO:0000256" key="1">
    <source>
        <dbReference type="ARBA" id="ARBA00004123"/>
    </source>
</evidence>
<evidence type="ECO:0000256" key="4">
    <source>
        <dbReference type="ARBA" id="ARBA00022833"/>
    </source>
</evidence>
<dbReference type="EMBL" id="CAXLJM020000075">
    <property type="protein sequence ID" value="CAL8128441.1"/>
    <property type="molecule type" value="Genomic_DNA"/>
</dbReference>
<dbReference type="PANTHER" id="PTHR46179">
    <property type="entry name" value="ZINC FINGER PROTEIN"/>
    <property type="match status" value="1"/>
</dbReference>
<dbReference type="SMART" id="SM00355">
    <property type="entry name" value="ZnF_C2H2"/>
    <property type="match status" value="9"/>
</dbReference>
<feature type="domain" description="C2H2-type" evidence="10">
    <location>
        <begin position="604"/>
        <end position="631"/>
    </location>
</feature>
<reference evidence="11 12" key="1">
    <citation type="submission" date="2024-08" db="EMBL/GenBank/DDBJ databases">
        <authorList>
            <person name="Cucini C."/>
            <person name="Frati F."/>
        </authorList>
    </citation>
    <scope>NUCLEOTIDE SEQUENCE [LARGE SCALE GENOMIC DNA]</scope>
</reference>
<evidence type="ECO:0000256" key="2">
    <source>
        <dbReference type="ARBA" id="ARBA00022723"/>
    </source>
</evidence>
<feature type="region of interest" description="Disordered" evidence="9">
    <location>
        <begin position="1"/>
        <end position="30"/>
    </location>
</feature>
<dbReference type="InterPro" id="IPR036236">
    <property type="entry name" value="Znf_C2H2_sf"/>
</dbReference>
<keyword evidence="7" id="KW-0539">Nucleus</keyword>
<dbReference type="Pfam" id="PF00096">
    <property type="entry name" value="zf-C2H2"/>
    <property type="match status" value="3"/>
</dbReference>
<feature type="domain" description="C2H2-type" evidence="10">
    <location>
        <begin position="632"/>
        <end position="660"/>
    </location>
</feature>
<feature type="compositionally biased region" description="Basic and acidic residues" evidence="9">
    <location>
        <begin position="1"/>
        <end position="18"/>
    </location>
</feature>
<evidence type="ECO:0000256" key="8">
    <source>
        <dbReference type="PROSITE-ProRule" id="PRU00042"/>
    </source>
</evidence>
<evidence type="ECO:0000313" key="11">
    <source>
        <dbReference type="EMBL" id="CAL8128441.1"/>
    </source>
</evidence>
<keyword evidence="12" id="KW-1185">Reference proteome</keyword>
<dbReference type="PROSITE" id="PS00028">
    <property type="entry name" value="ZINC_FINGER_C2H2_1"/>
    <property type="match status" value="4"/>
</dbReference>
<evidence type="ECO:0000259" key="10">
    <source>
        <dbReference type="PROSITE" id="PS50157"/>
    </source>
</evidence>
<feature type="region of interest" description="Disordered" evidence="9">
    <location>
        <begin position="319"/>
        <end position="358"/>
    </location>
</feature>
<evidence type="ECO:0000256" key="5">
    <source>
        <dbReference type="ARBA" id="ARBA00023015"/>
    </source>
</evidence>
<gene>
    <name evidence="11" type="ORF">ODALV1_LOCUS22238</name>
</gene>
<evidence type="ECO:0000256" key="6">
    <source>
        <dbReference type="ARBA" id="ARBA00023163"/>
    </source>
</evidence>
<feature type="domain" description="C2H2-type" evidence="10">
    <location>
        <begin position="495"/>
        <end position="523"/>
    </location>
</feature>
<keyword evidence="5" id="KW-0805">Transcription regulation</keyword>
<dbReference type="InterPro" id="IPR051061">
    <property type="entry name" value="Zinc_finger_trans_reg"/>
</dbReference>
<evidence type="ECO:0000256" key="7">
    <source>
        <dbReference type="ARBA" id="ARBA00023242"/>
    </source>
</evidence>
<feature type="domain" description="C2H2-type" evidence="10">
    <location>
        <begin position="567"/>
        <end position="597"/>
    </location>
</feature>
<keyword evidence="4" id="KW-0862">Zinc</keyword>
<evidence type="ECO:0000256" key="9">
    <source>
        <dbReference type="SAM" id="MobiDB-lite"/>
    </source>
</evidence>
<evidence type="ECO:0000256" key="3">
    <source>
        <dbReference type="ARBA" id="ARBA00022771"/>
    </source>
</evidence>
<feature type="domain" description="C2H2-type" evidence="10">
    <location>
        <begin position="462"/>
        <end position="485"/>
    </location>
</feature>
<dbReference type="PROSITE" id="PS50157">
    <property type="entry name" value="ZINC_FINGER_C2H2_2"/>
    <property type="match status" value="5"/>
</dbReference>
<evidence type="ECO:0000313" key="12">
    <source>
        <dbReference type="Proteomes" id="UP001642540"/>
    </source>
</evidence>
<dbReference type="Proteomes" id="UP001642540">
    <property type="component" value="Unassembled WGS sequence"/>
</dbReference>
<dbReference type="SUPFAM" id="SSF57667">
    <property type="entry name" value="beta-beta-alpha zinc fingers"/>
    <property type="match status" value="2"/>
</dbReference>
<proteinExistence type="predicted"/>
<keyword evidence="3 8" id="KW-0863">Zinc-finger</keyword>
<feature type="compositionally biased region" description="Basic residues" evidence="9">
    <location>
        <begin position="346"/>
        <end position="357"/>
    </location>
</feature>
<name>A0ABP1RHH3_9HEXA</name>
<dbReference type="Gene3D" id="3.30.160.60">
    <property type="entry name" value="Classic Zinc Finger"/>
    <property type="match status" value="4"/>
</dbReference>
<comment type="subcellular location">
    <subcellularLocation>
        <location evidence="1">Nucleus</location>
    </subcellularLocation>
</comment>
<dbReference type="PANTHER" id="PTHR46179:SF13">
    <property type="entry name" value="C2H2-TYPE DOMAIN-CONTAINING PROTEIN"/>
    <property type="match status" value="1"/>
</dbReference>